<dbReference type="Pfam" id="PF00668">
    <property type="entry name" value="Condensation"/>
    <property type="match status" value="1"/>
</dbReference>
<dbReference type="Pfam" id="PF00501">
    <property type="entry name" value="AMP-binding"/>
    <property type="match status" value="1"/>
</dbReference>
<keyword evidence="2" id="KW-0597">Phosphoprotein</keyword>
<dbReference type="GO" id="GO:0003824">
    <property type="term" value="F:catalytic activity"/>
    <property type="evidence" value="ECO:0007669"/>
    <property type="project" value="InterPro"/>
</dbReference>
<feature type="non-terminal residue" evidence="6">
    <location>
        <position position="252"/>
    </location>
</feature>
<reference evidence="6 7" key="1">
    <citation type="journal article" date="2015" name="Fungal Genet. Biol.">
        <title>Evolution of novel wood decay mechanisms in Agaricales revealed by the genome sequences of Fistulina hepatica and Cylindrobasidium torrendii.</title>
        <authorList>
            <person name="Floudas D."/>
            <person name="Held B.W."/>
            <person name="Riley R."/>
            <person name="Nagy L.G."/>
            <person name="Koehler G."/>
            <person name="Ransdell A.S."/>
            <person name="Younus H."/>
            <person name="Chow J."/>
            <person name="Chiniquy J."/>
            <person name="Lipzen A."/>
            <person name="Tritt A."/>
            <person name="Sun H."/>
            <person name="Haridas S."/>
            <person name="LaButti K."/>
            <person name="Ohm R.A."/>
            <person name="Kues U."/>
            <person name="Blanchette R.A."/>
            <person name="Grigoriev I.V."/>
            <person name="Minto R.E."/>
            <person name="Hibbett D.S."/>
        </authorList>
    </citation>
    <scope>NUCLEOTIDE SEQUENCE [LARGE SCALE GENOMIC DNA]</scope>
    <source>
        <strain evidence="6 7">ATCC 64428</strain>
    </source>
</reference>
<feature type="domain" description="AMP-dependent synthetase/ligase" evidence="4">
    <location>
        <begin position="174"/>
        <end position="252"/>
    </location>
</feature>
<evidence type="ECO:0000313" key="7">
    <source>
        <dbReference type="Proteomes" id="UP000054144"/>
    </source>
</evidence>
<dbReference type="PANTHER" id="PTHR45527:SF1">
    <property type="entry name" value="FATTY ACID SYNTHASE"/>
    <property type="match status" value="1"/>
</dbReference>
<dbReference type="InterPro" id="IPR000873">
    <property type="entry name" value="AMP-dep_synth/lig_dom"/>
</dbReference>
<dbReference type="InterPro" id="IPR042099">
    <property type="entry name" value="ANL_N_sf"/>
</dbReference>
<evidence type="ECO:0000259" key="5">
    <source>
        <dbReference type="Pfam" id="PF00668"/>
    </source>
</evidence>
<protein>
    <recommendedName>
        <fullName evidence="8">Acetyl-CoA synthetase-like protein</fullName>
    </recommendedName>
</protein>
<keyword evidence="1" id="KW-0596">Phosphopantetheine</keyword>
<evidence type="ECO:0000256" key="1">
    <source>
        <dbReference type="ARBA" id="ARBA00022450"/>
    </source>
</evidence>
<gene>
    <name evidence="6" type="ORF">FISHEDRAFT_19170</name>
</gene>
<dbReference type="SUPFAM" id="SSF56801">
    <property type="entry name" value="Acetyl-CoA synthetase-like"/>
    <property type="match status" value="1"/>
</dbReference>
<evidence type="ECO:0000313" key="6">
    <source>
        <dbReference type="EMBL" id="KIY45684.1"/>
    </source>
</evidence>
<evidence type="ECO:0008006" key="8">
    <source>
        <dbReference type="Google" id="ProtNLM"/>
    </source>
</evidence>
<dbReference type="Proteomes" id="UP000054144">
    <property type="component" value="Unassembled WGS sequence"/>
</dbReference>
<dbReference type="Gene3D" id="3.30.559.30">
    <property type="entry name" value="Nonribosomal peptide synthetase, condensation domain"/>
    <property type="match status" value="1"/>
</dbReference>
<dbReference type="GO" id="GO:0044550">
    <property type="term" value="P:secondary metabolite biosynthetic process"/>
    <property type="evidence" value="ECO:0007669"/>
    <property type="project" value="TreeGrafter"/>
</dbReference>
<dbReference type="OrthoDB" id="408177at2759"/>
<sequence>CLRIRLEDHTSLYTLLKSVRDTTILAFDNQDVSFEKVVAALAVQRDLSKNPLVQVIFAVHSFSHDFSDVLPGLETVGSEPDPTTRMDFEMHMYKLDEGYEGQLLYNSALYSSSWADLLCTNFIALLESSLANGHLPISELAFPATHVYRSLSRLDLLSNNETAYPRLSTIDDLFRQTAKRYPSTKAVIDTSGVMTYQQLDMASDLIADTLVGLLKDRLQPETTIGIFAERSAINVAAMYGVLKAGLAYVPLD</sequence>
<feature type="domain" description="Condensation" evidence="5">
    <location>
        <begin position="2"/>
        <end position="144"/>
    </location>
</feature>
<keyword evidence="7" id="KW-1185">Reference proteome</keyword>
<evidence type="ECO:0000256" key="2">
    <source>
        <dbReference type="ARBA" id="ARBA00022553"/>
    </source>
</evidence>
<keyword evidence="3" id="KW-0511">Multifunctional enzyme</keyword>
<evidence type="ECO:0000256" key="3">
    <source>
        <dbReference type="ARBA" id="ARBA00023268"/>
    </source>
</evidence>
<name>A0A0D7A5M1_9AGAR</name>
<dbReference type="GO" id="GO:0005737">
    <property type="term" value="C:cytoplasm"/>
    <property type="evidence" value="ECO:0007669"/>
    <property type="project" value="TreeGrafter"/>
</dbReference>
<dbReference type="SUPFAM" id="SSF52777">
    <property type="entry name" value="CoA-dependent acyltransferases"/>
    <property type="match status" value="1"/>
</dbReference>
<feature type="non-terminal residue" evidence="6">
    <location>
        <position position="1"/>
    </location>
</feature>
<dbReference type="Gene3D" id="3.40.50.12780">
    <property type="entry name" value="N-terminal domain of ligase-like"/>
    <property type="match status" value="1"/>
</dbReference>
<organism evidence="6 7">
    <name type="scientific">Fistulina hepatica ATCC 64428</name>
    <dbReference type="NCBI Taxonomy" id="1128425"/>
    <lineage>
        <taxon>Eukaryota</taxon>
        <taxon>Fungi</taxon>
        <taxon>Dikarya</taxon>
        <taxon>Basidiomycota</taxon>
        <taxon>Agaricomycotina</taxon>
        <taxon>Agaricomycetes</taxon>
        <taxon>Agaricomycetidae</taxon>
        <taxon>Agaricales</taxon>
        <taxon>Fistulinaceae</taxon>
        <taxon>Fistulina</taxon>
    </lineage>
</organism>
<proteinExistence type="predicted"/>
<dbReference type="GO" id="GO:0031177">
    <property type="term" value="F:phosphopantetheine binding"/>
    <property type="evidence" value="ECO:0007669"/>
    <property type="project" value="TreeGrafter"/>
</dbReference>
<dbReference type="EMBL" id="KN882046">
    <property type="protein sequence ID" value="KIY45684.1"/>
    <property type="molecule type" value="Genomic_DNA"/>
</dbReference>
<dbReference type="InterPro" id="IPR001242">
    <property type="entry name" value="Condensation_dom"/>
</dbReference>
<dbReference type="AlphaFoldDB" id="A0A0D7A5M1"/>
<accession>A0A0D7A5M1</accession>
<dbReference type="GO" id="GO:0043041">
    <property type="term" value="P:amino acid activation for nonribosomal peptide biosynthetic process"/>
    <property type="evidence" value="ECO:0007669"/>
    <property type="project" value="TreeGrafter"/>
</dbReference>
<dbReference type="PANTHER" id="PTHR45527">
    <property type="entry name" value="NONRIBOSOMAL PEPTIDE SYNTHETASE"/>
    <property type="match status" value="1"/>
</dbReference>
<evidence type="ECO:0000259" key="4">
    <source>
        <dbReference type="Pfam" id="PF00501"/>
    </source>
</evidence>